<dbReference type="InterPro" id="IPR032466">
    <property type="entry name" value="Metal_Hydrolase"/>
</dbReference>
<dbReference type="GO" id="GO:0005829">
    <property type="term" value="C:cytosol"/>
    <property type="evidence" value="ECO:0007669"/>
    <property type="project" value="TreeGrafter"/>
</dbReference>
<dbReference type="GO" id="GO:0004157">
    <property type="term" value="F:dihydropyrimidinase activity"/>
    <property type="evidence" value="ECO:0007669"/>
    <property type="project" value="UniProtKB-EC"/>
</dbReference>
<evidence type="ECO:0000259" key="6">
    <source>
        <dbReference type="Pfam" id="PF01979"/>
    </source>
</evidence>
<evidence type="ECO:0000256" key="1">
    <source>
        <dbReference type="ARBA" id="ARBA00001947"/>
    </source>
</evidence>
<dbReference type="CDD" id="cd01314">
    <property type="entry name" value="D-HYD"/>
    <property type="match status" value="1"/>
</dbReference>
<accession>A0A9D1PI75</accession>
<dbReference type="Gene3D" id="2.30.40.10">
    <property type="entry name" value="Urease, subunit C, domain 1"/>
    <property type="match status" value="1"/>
</dbReference>
<dbReference type="EMBL" id="DXIE01000040">
    <property type="protein sequence ID" value="HIV62613.1"/>
    <property type="molecule type" value="Genomic_DNA"/>
</dbReference>
<dbReference type="InterPro" id="IPR006680">
    <property type="entry name" value="Amidohydro-rel"/>
</dbReference>
<evidence type="ECO:0000256" key="2">
    <source>
        <dbReference type="ARBA" id="ARBA00008829"/>
    </source>
</evidence>
<dbReference type="NCBIfam" id="TIGR02033">
    <property type="entry name" value="D-hydantoinase"/>
    <property type="match status" value="1"/>
</dbReference>
<comment type="cofactor">
    <cofactor evidence="1">
        <name>Zn(2+)</name>
        <dbReference type="ChEBI" id="CHEBI:29105"/>
    </cofactor>
</comment>
<dbReference type="PANTHER" id="PTHR11647:SF1">
    <property type="entry name" value="COLLAPSIN RESPONSE MEDIATOR PROTEIN"/>
    <property type="match status" value="1"/>
</dbReference>
<comment type="PTM">
    <text evidence="5">Carbamylation allows a single lysine to coordinate two divalent metal cations.</text>
</comment>
<dbReference type="InterPro" id="IPR011778">
    <property type="entry name" value="Hydantoinase/dihydroPyrase"/>
</dbReference>
<keyword evidence="3" id="KW-0479">Metal-binding</keyword>
<evidence type="ECO:0000256" key="4">
    <source>
        <dbReference type="ARBA" id="ARBA00022801"/>
    </source>
</evidence>
<evidence type="ECO:0000313" key="7">
    <source>
        <dbReference type="EMBL" id="HIV62613.1"/>
    </source>
</evidence>
<dbReference type="SUPFAM" id="SSF51556">
    <property type="entry name" value="Metallo-dependent hydrolases"/>
    <property type="match status" value="1"/>
</dbReference>
<evidence type="ECO:0000313" key="8">
    <source>
        <dbReference type="Proteomes" id="UP000886808"/>
    </source>
</evidence>
<reference evidence="7" key="1">
    <citation type="journal article" date="2021" name="PeerJ">
        <title>Extensive microbial diversity within the chicken gut microbiome revealed by metagenomics and culture.</title>
        <authorList>
            <person name="Gilroy R."/>
            <person name="Ravi A."/>
            <person name="Getino M."/>
            <person name="Pursley I."/>
            <person name="Horton D.L."/>
            <person name="Alikhan N.F."/>
            <person name="Baker D."/>
            <person name="Gharbi K."/>
            <person name="Hall N."/>
            <person name="Watson M."/>
            <person name="Adriaenssens E.M."/>
            <person name="Foster-Nyarko E."/>
            <person name="Jarju S."/>
            <person name="Secka A."/>
            <person name="Antonio M."/>
            <person name="Oren A."/>
            <person name="Chaudhuri R.R."/>
            <person name="La Ragione R."/>
            <person name="Hildebrand F."/>
            <person name="Pallen M.J."/>
        </authorList>
    </citation>
    <scope>NUCLEOTIDE SEQUENCE</scope>
    <source>
        <strain evidence="7">CHK193-4272</strain>
    </source>
</reference>
<dbReference type="InterPro" id="IPR018228">
    <property type="entry name" value="DNase_TatD-rel_CS"/>
</dbReference>
<comment type="caution">
    <text evidence="7">The sequence shown here is derived from an EMBL/GenBank/DDBJ whole genome shotgun (WGS) entry which is preliminary data.</text>
</comment>
<dbReference type="GO" id="GO:0046872">
    <property type="term" value="F:metal ion binding"/>
    <property type="evidence" value="ECO:0007669"/>
    <property type="project" value="UniProtKB-KW"/>
</dbReference>
<dbReference type="Pfam" id="PF01979">
    <property type="entry name" value="Amidohydro_1"/>
    <property type="match status" value="1"/>
</dbReference>
<feature type="domain" description="Amidohydrolase-related" evidence="6">
    <location>
        <begin position="47"/>
        <end position="431"/>
    </location>
</feature>
<evidence type="ECO:0000256" key="5">
    <source>
        <dbReference type="PIRSR" id="PIRSR611778-50"/>
    </source>
</evidence>
<comment type="similarity">
    <text evidence="2">Belongs to the metallo-dependent hydrolases superfamily. Hydantoinase/dihydropyrimidinase family.</text>
</comment>
<organism evidence="7 8">
    <name type="scientific">Candidatus Butyricicoccus avistercoris</name>
    <dbReference type="NCBI Taxonomy" id="2838518"/>
    <lineage>
        <taxon>Bacteria</taxon>
        <taxon>Bacillati</taxon>
        <taxon>Bacillota</taxon>
        <taxon>Clostridia</taxon>
        <taxon>Eubacteriales</taxon>
        <taxon>Butyricicoccaceae</taxon>
        <taxon>Butyricicoccus</taxon>
    </lineage>
</organism>
<sequence length="459" mass="51243">MSKVIKNGTLVFSNHTKKTDLLIDNEKIIQIGDNLTGDEVIDAENCFVFSGFIDAHTHLDMPVSGTVTADDFATGTAAALVGGTTMIIDFATQDRGHTLKEALDTWHKRADGNSSCDYGFHMAVTDLNEQTKKELFTMKKQGITSFKCYYAYDALKLDDSQMYEMLCIMKEINGVLGVHCENGDIINYLQQQAVNNGHLTPDYHPKTRPSLLEGEAVSRFLRLADLAGAKAWIVHLSSSDGLEEIRLARKRGQNVYVETCPQYLTLDESVYNLDGFESAKYICSPPVRSKNDQNALWNALQNNEIDIVSTDHCSFNFKHQKELGLNNFTKIPNGLPTIEHRPVVIYTCAVSTGKITVCDMHRMLSENPARMFGLYPKKGTLSVGSDADIVIYNPNEHKVITAQNQTQNCDYTPFEGFKTVGSVRDVFLRGHHVVKNSKIVKYNLGLYINRGDCECIPSQ</sequence>
<dbReference type="InterPro" id="IPR011059">
    <property type="entry name" value="Metal-dep_hydrolase_composite"/>
</dbReference>
<dbReference type="Gene3D" id="3.20.20.140">
    <property type="entry name" value="Metal-dependent hydrolases"/>
    <property type="match status" value="1"/>
</dbReference>
<gene>
    <name evidence="7" type="primary">hydA</name>
    <name evidence="7" type="ORF">H9746_07220</name>
</gene>
<dbReference type="PROSITE" id="PS01137">
    <property type="entry name" value="TATD_1"/>
    <property type="match status" value="1"/>
</dbReference>
<dbReference type="PANTHER" id="PTHR11647">
    <property type="entry name" value="HYDRANTOINASE/DIHYDROPYRIMIDINASE FAMILY MEMBER"/>
    <property type="match status" value="1"/>
</dbReference>
<dbReference type="InterPro" id="IPR050378">
    <property type="entry name" value="Metallo-dep_Hydrolases_sf"/>
</dbReference>
<protein>
    <submittedName>
        <fullName evidence="7">Dihydropyrimidinase</fullName>
        <ecNumber evidence="7">3.5.2.2</ecNumber>
    </submittedName>
</protein>
<dbReference type="AlphaFoldDB" id="A0A9D1PI75"/>
<dbReference type="FunFam" id="3.20.20.140:FF:000076">
    <property type="entry name" value="Dihydropyrimidinase like 2"/>
    <property type="match status" value="1"/>
</dbReference>
<name>A0A9D1PI75_9FIRM</name>
<dbReference type="Proteomes" id="UP000886808">
    <property type="component" value="Unassembled WGS sequence"/>
</dbReference>
<proteinExistence type="inferred from homology"/>
<keyword evidence="4 7" id="KW-0378">Hydrolase</keyword>
<dbReference type="EC" id="3.5.2.2" evidence="7"/>
<dbReference type="SUPFAM" id="SSF51338">
    <property type="entry name" value="Composite domain of metallo-dependent hydrolases"/>
    <property type="match status" value="2"/>
</dbReference>
<reference evidence="7" key="2">
    <citation type="submission" date="2021-04" db="EMBL/GenBank/DDBJ databases">
        <authorList>
            <person name="Gilroy R."/>
        </authorList>
    </citation>
    <scope>NUCLEOTIDE SEQUENCE</scope>
    <source>
        <strain evidence="7">CHK193-4272</strain>
    </source>
</reference>
<evidence type="ECO:0000256" key="3">
    <source>
        <dbReference type="ARBA" id="ARBA00022723"/>
    </source>
</evidence>
<feature type="modified residue" description="N6-carboxylysine" evidence="5">
    <location>
        <position position="147"/>
    </location>
</feature>